<name>A0A381YHW7_9ZZZZ</name>
<feature type="domain" description="Glycosyltransferase 2-like" evidence="1">
    <location>
        <begin position="7"/>
        <end position="131"/>
    </location>
</feature>
<evidence type="ECO:0000259" key="1">
    <source>
        <dbReference type="Pfam" id="PF00535"/>
    </source>
</evidence>
<protein>
    <recommendedName>
        <fullName evidence="1">Glycosyltransferase 2-like domain-containing protein</fullName>
    </recommendedName>
</protein>
<evidence type="ECO:0000313" key="2">
    <source>
        <dbReference type="EMBL" id="SVA76696.1"/>
    </source>
</evidence>
<sequence>MTSDLVSVVIPVYNSEKYLEECLNSVLGQTHKDIEIIVVDDGSEDSSPDILKKYSDKVNIFSQKNQGLAIALNLGISKMKGNWLKWFSPDDVMFTNTIETLVGEAKKQSHNTILYSNWNIIDATGNTLREFHESNYNEISDFDYNIRLLDGQQINVNTTLIPSQLFEKCSMQNLNDPVAIDYDFFLRVGLLHGVKFHLIQKQLVKYRIHSDQLSHKNITKTLDYISKIKNQTLSQLDDSLQAKYIHELEQYQKTKPAIRKTMEFGMKLLSSTPSWASDRLLTFYLNKIRLGR</sequence>
<gene>
    <name evidence="2" type="ORF">METZ01_LOCUS129550</name>
</gene>
<dbReference type="InterPro" id="IPR001173">
    <property type="entry name" value="Glyco_trans_2-like"/>
</dbReference>
<dbReference type="GO" id="GO:0016758">
    <property type="term" value="F:hexosyltransferase activity"/>
    <property type="evidence" value="ECO:0007669"/>
    <property type="project" value="UniProtKB-ARBA"/>
</dbReference>
<dbReference type="PANTHER" id="PTHR22916:SF3">
    <property type="entry name" value="UDP-GLCNAC:BETAGAL BETA-1,3-N-ACETYLGLUCOSAMINYLTRANSFERASE-LIKE PROTEIN 1"/>
    <property type="match status" value="1"/>
</dbReference>
<accession>A0A381YHW7</accession>
<dbReference type="SUPFAM" id="SSF53448">
    <property type="entry name" value="Nucleotide-diphospho-sugar transferases"/>
    <property type="match status" value="1"/>
</dbReference>
<dbReference type="PANTHER" id="PTHR22916">
    <property type="entry name" value="GLYCOSYLTRANSFERASE"/>
    <property type="match status" value="1"/>
</dbReference>
<proteinExistence type="predicted"/>
<dbReference type="Pfam" id="PF00535">
    <property type="entry name" value="Glycos_transf_2"/>
    <property type="match status" value="1"/>
</dbReference>
<reference evidence="2" key="1">
    <citation type="submission" date="2018-05" db="EMBL/GenBank/DDBJ databases">
        <authorList>
            <person name="Lanie J.A."/>
            <person name="Ng W.-L."/>
            <person name="Kazmierczak K.M."/>
            <person name="Andrzejewski T.M."/>
            <person name="Davidsen T.M."/>
            <person name="Wayne K.J."/>
            <person name="Tettelin H."/>
            <person name="Glass J.I."/>
            <person name="Rusch D."/>
            <person name="Podicherti R."/>
            <person name="Tsui H.-C.T."/>
            <person name="Winkler M.E."/>
        </authorList>
    </citation>
    <scope>NUCLEOTIDE SEQUENCE</scope>
</reference>
<dbReference type="InterPro" id="IPR029044">
    <property type="entry name" value="Nucleotide-diphossugar_trans"/>
</dbReference>
<organism evidence="2">
    <name type="scientific">marine metagenome</name>
    <dbReference type="NCBI Taxonomy" id="408172"/>
    <lineage>
        <taxon>unclassified sequences</taxon>
        <taxon>metagenomes</taxon>
        <taxon>ecological metagenomes</taxon>
    </lineage>
</organism>
<dbReference type="AlphaFoldDB" id="A0A381YHW7"/>
<dbReference type="EMBL" id="UINC01018289">
    <property type="protein sequence ID" value="SVA76696.1"/>
    <property type="molecule type" value="Genomic_DNA"/>
</dbReference>
<dbReference type="Gene3D" id="3.90.550.10">
    <property type="entry name" value="Spore Coat Polysaccharide Biosynthesis Protein SpsA, Chain A"/>
    <property type="match status" value="1"/>
</dbReference>